<proteinExistence type="predicted"/>
<comment type="caution">
    <text evidence="2">The sequence shown here is derived from an EMBL/GenBank/DDBJ whole genome shotgun (WGS) entry which is preliminary data.</text>
</comment>
<dbReference type="SMART" id="SM00347">
    <property type="entry name" value="HTH_MARR"/>
    <property type="match status" value="1"/>
</dbReference>
<dbReference type="PANTHER" id="PTHR33164:SF43">
    <property type="entry name" value="HTH-TYPE TRANSCRIPTIONAL REPRESSOR YETL"/>
    <property type="match status" value="1"/>
</dbReference>
<sequence>MDGRAMADFDPAQQRRASGTAQLFEQLARRVLERRNGDDLHASQWSALRYFSRAGRHAATVIGLSRYLGNTSGSTSRTAKSLVERGLLSVQPAAHDGRAVTFSLTEEGNRRLEEDPLHDLSGVLTHLDETEIAEFSRILDKINSQLRHLREE</sequence>
<dbReference type="GO" id="GO:0006950">
    <property type="term" value="P:response to stress"/>
    <property type="evidence" value="ECO:0007669"/>
    <property type="project" value="TreeGrafter"/>
</dbReference>
<dbReference type="InParanoid" id="A0A371RJS0"/>
<dbReference type="SUPFAM" id="SSF46785">
    <property type="entry name" value="Winged helix' DNA-binding domain"/>
    <property type="match status" value="1"/>
</dbReference>
<feature type="domain" description="HTH marR-type" evidence="1">
    <location>
        <begin position="33"/>
        <end position="132"/>
    </location>
</feature>
<dbReference type="Gene3D" id="1.10.10.10">
    <property type="entry name" value="Winged helix-like DNA-binding domain superfamily/Winged helix DNA-binding domain"/>
    <property type="match status" value="1"/>
</dbReference>
<protein>
    <submittedName>
        <fullName evidence="2">MarR family transcriptional regulator</fullName>
    </submittedName>
</protein>
<dbReference type="PANTHER" id="PTHR33164">
    <property type="entry name" value="TRANSCRIPTIONAL REGULATOR, MARR FAMILY"/>
    <property type="match status" value="1"/>
</dbReference>
<keyword evidence="3" id="KW-1185">Reference proteome</keyword>
<dbReference type="InterPro" id="IPR036390">
    <property type="entry name" value="WH_DNA-bd_sf"/>
</dbReference>
<dbReference type="Proteomes" id="UP000264589">
    <property type="component" value="Unassembled WGS sequence"/>
</dbReference>
<name>A0A371RJS0_9PROT</name>
<dbReference type="InterPro" id="IPR039422">
    <property type="entry name" value="MarR/SlyA-like"/>
</dbReference>
<dbReference type="InterPro" id="IPR036388">
    <property type="entry name" value="WH-like_DNA-bd_sf"/>
</dbReference>
<evidence type="ECO:0000313" key="3">
    <source>
        <dbReference type="Proteomes" id="UP000264589"/>
    </source>
</evidence>
<dbReference type="AlphaFoldDB" id="A0A371RJS0"/>
<accession>A0A371RJS0</accession>
<dbReference type="FunCoup" id="A0A371RJS0">
    <property type="interactions" value="159"/>
</dbReference>
<gene>
    <name evidence="2" type="ORF">DX908_10555</name>
</gene>
<dbReference type="EMBL" id="QUQO01000001">
    <property type="protein sequence ID" value="RFB05666.1"/>
    <property type="molecule type" value="Genomic_DNA"/>
</dbReference>
<evidence type="ECO:0000313" key="2">
    <source>
        <dbReference type="EMBL" id="RFB05666.1"/>
    </source>
</evidence>
<dbReference type="Pfam" id="PF12802">
    <property type="entry name" value="MarR_2"/>
    <property type="match status" value="1"/>
</dbReference>
<dbReference type="GO" id="GO:0003700">
    <property type="term" value="F:DNA-binding transcription factor activity"/>
    <property type="evidence" value="ECO:0007669"/>
    <property type="project" value="InterPro"/>
</dbReference>
<dbReference type="InterPro" id="IPR000835">
    <property type="entry name" value="HTH_MarR-typ"/>
</dbReference>
<reference evidence="2 3" key="1">
    <citation type="submission" date="2018-08" db="EMBL/GenBank/DDBJ databases">
        <title>Parvularcula sp. SM1705, isolated from surface water of the South Sea China.</title>
        <authorList>
            <person name="Sun L."/>
        </authorList>
    </citation>
    <scope>NUCLEOTIDE SEQUENCE [LARGE SCALE GENOMIC DNA]</scope>
    <source>
        <strain evidence="2 3">SM1705</strain>
    </source>
</reference>
<evidence type="ECO:0000259" key="1">
    <source>
        <dbReference type="SMART" id="SM00347"/>
    </source>
</evidence>
<organism evidence="2 3">
    <name type="scientific">Parvularcula marina</name>
    <dbReference type="NCBI Taxonomy" id="2292771"/>
    <lineage>
        <taxon>Bacteria</taxon>
        <taxon>Pseudomonadati</taxon>
        <taxon>Pseudomonadota</taxon>
        <taxon>Alphaproteobacteria</taxon>
        <taxon>Parvularculales</taxon>
        <taxon>Parvularculaceae</taxon>
        <taxon>Parvularcula</taxon>
    </lineage>
</organism>